<sequence length="352" mass="38786">MSSSSAAAASGPTPADALRRNRILSSKLYFDVPGSKAPVVYSAAYDISFLGLEKLHPFDSSKWGRICKFLTREGHLEKNTVIEPLDASKEDLLVVHTESYLNSLKSSFRVAAIVEVPPVTFIPNWLVQQKLLYPFRKQVGGSILSAKLAVERGWAVNVGGGFHHCSAEEGGGFCAYADITLCIHFAFVRLDISRVMIIDLDAHQGNGHEKDFANDERVYILDMYNAGIYPFDHAAKRYIDQKVELVSGTKTDDYLDQLDKALEVAQSRFQPQLIVYNAGTDILDGDPLGNLNISPEGVVIRDEKVFRFAKDQNIPLLMLTSGGYMKSSARVIADSVINLSQKNLIQLGSKLG</sequence>
<evidence type="ECO:0000313" key="1">
    <source>
        <dbReference type="EnsemblPlants" id="AVESA.00010b.r2.2AG0246470.1.CDS"/>
    </source>
</evidence>
<reference evidence="1" key="1">
    <citation type="submission" date="2021-05" db="EMBL/GenBank/DDBJ databases">
        <authorList>
            <person name="Scholz U."/>
            <person name="Mascher M."/>
            <person name="Fiebig A."/>
        </authorList>
    </citation>
    <scope>NUCLEOTIDE SEQUENCE [LARGE SCALE GENOMIC DNA]</scope>
</reference>
<organism evidence="1 2">
    <name type="scientific">Avena sativa</name>
    <name type="common">Oat</name>
    <dbReference type="NCBI Taxonomy" id="4498"/>
    <lineage>
        <taxon>Eukaryota</taxon>
        <taxon>Viridiplantae</taxon>
        <taxon>Streptophyta</taxon>
        <taxon>Embryophyta</taxon>
        <taxon>Tracheophyta</taxon>
        <taxon>Spermatophyta</taxon>
        <taxon>Magnoliopsida</taxon>
        <taxon>Liliopsida</taxon>
        <taxon>Poales</taxon>
        <taxon>Poaceae</taxon>
        <taxon>BOP clade</taxon>
        <taxon>Pooideae</taxon>
        <taxon>Poodae</taxon>
        <taxon>Poeae</taxon>
        <taxon>Poeae Chloroplast Group 1 (Aveneae type)</taxon>
        <taxon>Aveninae</taxon>
        <taxon>Avena</taxon>
    </lineage>
</organism>
<proteinExistence type="predicted"/>
<dbReference type="Proteomes" id="UP001732700">
    <property type="component" value="Chromosome 2A"/>
</dbReference>
<accession>A0ACD5UGA4</accession>
<name>A0ACD5UGA4_AVESA</name>
<reference evidence="1" key="2">
    <citation type="submission" date="2025-09" db="UniProtKB">
        <authorList>
            <consortium name="EnsemblPlants"/>
        </authorList>
    </citation>
    <scope>IDENTIFICATION</scope>
</reference>
<evidence type="ECO:0000313" key="2">
    <source>
        <dbReference type="Proteomes" id="UP001732700"/>
    </source>
</evidence>
<dbReference type="EnsemblPlants" id="AVESA.00010b.r2.2AG0246470.1">
    <property type="protein sequence ID" value="AVESA.00010b.r2.2AG0246470.1.CDS"/>
    <property type="gene ID" value="AVESA.00010b.r2.2AG0246470"/>
</dbReference>
<protein>
    <submittedName>
        <fullName evidence="1">Uncharacterized protein</fullName>
    </submittedName>
</protein>
<keyword evidence="2" id="KW-1185">Reference proteome</keyword>